<name>A0A9X0CIP1_9CNID</name>
<evidence type="ECO:0000256" key="1">
    <source>
        <dbReference type="SAM" id="MobiDB-lite"/>
    </source>
</evidence>
<sequence length="115" mass="12598">MAARFPASASMQKMANNPQQASMFQRSQFQQAPYGMARPASSSSAAMAMRMQGASGMHPYGPNVPRAGLVPGAAAALEQARRRQDAKNRRRFNKTFLQLFLIQKISEGKVPVRSL</sequence>
<dbReference type="AlphaFoldDB" id="A0A9X0CIP1"/>
<keyword evidence="3" id="KW-1185">Reference proteome</keyword>
<comment type="caution">
    <text evidence="2">The sequence shown here is derived from an EMBL/GenBank/DDBJ whole genome shotgun (WGS) entry which is preliminary data.</text>
</comment>
<feature type="region of interest" description="Disordered" evidence="1">
    <location>
        <begin position="1"/>
        <end position="22"/>
    </location>
</feature>
<protein>
    <submittedName>
        <fullName evidence="2">Uncharacterized protein</fullName>
    </submittedName>
</protein>
<gene>
    <name evidence="2" type="ORF">OS493_030541</name>
</gene>
<proteinExistence type="predicted"/>
<accession>A0A9X0CIP1</accession>
<evidence type="ECO:0000313" key="2">
    <source>
        <dbReference type="EMBL" id="KAJ7354764.1"/>
    </source>
</evidence>
<dbReference type="EMBL" id="MU827334">
    <property type="protein sequence ID" value="KAJ7354764.1"/>
    <property type="molecule type" value="Genomic_DNA"/>
</dbReference>
<organism evidence="2 3">
    <name type="scientific">Desmophyllum pertusum</name>
    <dbReference type="NCBI Taxonomy" id="174260"/>
    <lineage>
        <taxon>Eukaryota</taxon>
        <taxon>Metazoa</taxon>
        <taxon>Cnidaria</taxon>
        <taxon>Anthozoa</taxon>
        <taxon>Hexacorallia</taxon>
        <taxon>Scleractinia</taxon>
        <taxon>Caryophylliina</taxon>
        <taxon>Caryophylliidae</taxon>
        <taxon>Desmophyllum</taxon>
    </lineage>
</organism>
<reference evidence="2" key="1">
    <citation type="submission" date="2023-01" db="EMBL/GenBank/DDBJ databases">
        <title>Genome assembly of the deep-sea coral Lophelia pertusa.</title>
        <authorList>
            <person name="Herrera S."/>
            <person name="Cordes E."/>
        </authorList>
    </citation>
    <scope>NUCLEOTIDE SEQUENCE</scope>
    <source>
        <strain evidence="2">USNM1676648</strain>
        <tissue evidence="2">Polyp</tissue>
    </source>
</reference>
<dbReference type="Proteomes" id="UP001163046">
    <property type="component" value="Unassembled WGS sequence"/>
</dbReference>
<evidence type="ECO:0000313" key="3">
    <source>
        <dbReference type="Proteomes" id="UP001163046"/>
    </source>
</evidence>
<feature type="compositionally biased region" description="Polar residues" evidence="1">
    <location>
        <begin position="9"/>
        <end position="22"/>
    </location>
</feature>